<evidence type="ECO:0000256" key="6">
    <source>
        <dbReference type="ARBA" id="ARBA00023187"/>
    </source>
</evidence>
<reference evidence="11" key="1">
    <citation type="submission" date="2020-05" db="EMBL/GenBank/DDBJ databases">
        <title>Mycena genomes resolve the evolution of fungal bioluminescence.</title>
        <authorList>
            <person name="Tsai I.J."/>
        </authorList>
    </citation>
    <scope>NUCLEOTIDE SEQUENCE</scope>
    <source>
        <strain evidence="11">CCC161011</strain>
    </source>
</reference>
<evidence type="ECO:0000256" key="7">
    <source>
        <dbReference type="ARBA" id="ARBA00023242"/>
    </source>
</evidence>
<dbReference type="Pfam" id="PF08920">
    <property type="entry name" value="SF3b1"/>
    <property type="match status" value="1"/>
</dbReference>
<name>A0A8H6Y9A9_9AGAR</name>
<dbReference type="GO" id="GO:0000245">
    <property type="term" value="P:spliceosomal complex assembly"/>
    <property type="evidence" value="ECO:0007669"/>
    <property type="project" value="InterPro"/>
</dbReference>
<organism evidence="11 12">
    <name type="scientific">Mycena venus</name>
    <dbReference type="NCBI Taxonomy" id="2733690"/>
    <lineage>
        <taxon>Eukaryota</taxon>
        <taxon>Fungi</taxon>
        <taxon>Dikarya</taxon>
        <taxon>Basidiomycota</taxon>
        <taxon>Agaricomycotina</taxon>
        <taxon>Agaricomycetes</taxon>
        <taxon>Agaricomycetidae</taxon>
        <taxon>Agaricales</taxon>
        <taxon>Marasmiineae</taxon>
        <taxon>Mycenaceae</taxon>
        <taxon>Mycena</taxon>
    </lineage>
</organism>
<dbReference type="FunFam" id="1.25.10.10:FF:000073">
    <property type="entry name" value="Splicing factor 3b, subunit 1"/>
    <property type="match status" value="1"/>
</dbReference>
<dbReference type="InterPro" id="IPR016024">
    <property type="entry name" value="ARM-type_fold"/>
</dbReference>
<dbReference type="PANTHER" id="PTHR12097">
    <property type="entry name" value="SPLICING FACTOR 3B, SUBUNIT 1-RELATED"/>
    <property type="match status" value="1"/>
</dbReference>
<gene>
    <name evidence="11" type="ORF">MVEN_01009500</name>
</gene>
<dbReference type="SUPFAM" id="SSF53335">
    <property type="entry name" value="S-adenosyl-L-methionine-dependent methyltransferases"/>
    <property type="match status" value="1"/>
</dbReference>
<evidence type="ECO:0000256" key="2">
    <source>
        <dbReference type="ARBA" id="ARBA00005754"/>
    </source>
</evidence>
<dbReference type="InterPro" id="IPR011989">
    <property type="entry name" value="ARM-like"/>
</dbReference>
<dbReference type="InterPro" id="IPR029063">
    <property type="entry name" value="SAM-dependent_MTases_sf"/>
</dbReference>
<evidence type="ECO:0000256" key="4">
    <source>
        <dbReference type="ARBA" id="ARBA00022728"/>
    </source>
</evidence>
<keyword evidence="6" id="KW-0508">mRNA splicing</keyword>
<evidence type="ECO:0000256" key="5">
    <source>
        <dbReference type="ARBA" id="ARBA00022737"/>
    </source>
</evidence>
<evidence type="ECO:0000259" key="10">
    <source>
        <dbReference type="Pfam" id="PF22646"/>
    </source>
</evidence>
<comment type="caution">
    <text evidence="11">The sequence shown here is derived from an EMBL/GenBank/DDBJ whole genome shotgun (WGS) entry which is preliminary data.</text>
</comment>
<keyword evidence="12" id="KW-1185">Reference proteome</keyword>
<feature type="domain" description="Phosphatase PP2A regulatory subunit A/Splicing factor 3B subunit 1-like HEAT repeat" evidence="10">
    <location>
        <begin position="924"/>
        <end position="995"/>
    </location>
</feature>
<dbReference type="Proteomes" id="UP000620124">
    <property type="component" value="Unassembled WGS sequence"/>
</dbReference>
<dbReference type="InterPro" id="IPR054573">
    <property type="entry name" value="PP2A/SF3B1-like_HEAT"/>
</dbReference>
<comment type="subcellular location">
    <subcellularLocation>
        <location evidence="1">Nucleus</location>
    </subcellularLocation>
</comment>
<evidence type="ECO:0000259" key="9">
    <source>
        <dbReference type="Pfam" id="PF08920"/>
    </source>
</evidence>
<dbReference type="InterPro" id="IPR015016">
    <property type="entry name" value="SF3b_su1"/>
</dbReference>
<evidence type="ECO:0000256" key="3">
    <source>
        <dbReference type="ARBA" id="ARBA00022664"/>
    </source>
</evidence>
<dbReference type="Gene3D" id="3.40.50.150">
    <property type="entry name" value="Vaccinia Virus protein VP39"/>
    <property type="match status" value="1"/>
</dbReference>
<evidence type="ECO:0000256" key="8">
    <source>
        <dbReference type="SAM" id="MobiDB-lite"/>
    </source>
</evidence>
<dbReference type="SUPFAM" id="SSF48371">
    <property type="entry name" value="ARM repeat"/>
    <property type="match status" value="1"/>
</dbReference>
<dbReference type="Pfam" id="PF22646">
    <property type="entry name" value="PPP2R1A-like_HEAT"/>
    <property type="match status" value="1"/>
</dbReference>
<feature type="compositionally biased region" description="Basic and acidic residues" evidence="8">
    <location>
        <begin position="94"/>
        <end position="121"/>
    </location>
</feature>
<evidence type="ECO:0000256" key="1">
    <source>
        <dbReference type="ARBA" id="ARBA00004123"/>
    </source>
</evidence>
<keyword evidence="7" id="KW-0539">Nucleus</keyword>
<keyword evidence="4" id="KW-0747">Spliceosome</keyword>
<dbReference type="FunFam" id="1.25.10.10:FF:000088">
    <property type="entry name" value="Splicing factor 3b, subunit 1"/>
    <property type="match status" value="1"/>
</dbReference>
<keyword evidence="3" id="KW-0507">mRNA processing</keyword>
<comment type="similarity">
    <text evidence="2">Belongs to the SF3B1 family.</text>
</comment>
<feature type="region of interest" description="Disordered" evidence="8">
    <location>
        <begin position="141"/>
        <end position="211"/>
    </location>
</feature>
<dbReference type="InterPro" id="IPR038737">
    <property type="entry name" value="SF3b_su1-like"/>
</dbReference>
<evidence type="ECO:0000313" key="12">
    <source>
        <dbReference type="Proteomes" id="UP000620124"/>
    </source>
</evidence>
<dbReference type="GO" id="GO:0003729">
    <property type="term" value="F:mRNA binding"/>
    <property type="evidence" value="ECO:0007669"/>
    <property type="project" value="InterPro"/>
</dbReference>
<evidence type="ECO:0000313" key="11">
    <source>
        <dbReference type="EMBL" id="KAF7356745.1"/>
    </source>
</evidence>
<accession>A0A8H6Y9A9</accession>
<dbReference type="GO" id="GO:0005681">
    <property type="term" value="C:spliceosomal complex"/>
    <property type="evidence" value="ECO:0007669"/>
    <property type="project" value="UniProtKB-KW"/>
</dbReference>
<dbReference type="Pfam" id="PF13489">
    <property type="entry name" value="Methyltransf_23"/>
    <property type="match status" value="1"/>
</dbReference>
<feature type="region of interest" description="Disordered" evidence="8">
    <location>
        <begin position="94"/>
        <end position="126"/>
    </location>
</feature>
<protein>
    <submittedName>
        <fullName evidence="11">U2 snRNP component prp10</fullName>
    </submittedName>
</protein>
<dbReference type="CDD" id="cd02440">
    <property type="entry name" value="AdoMet_MTases"/>
    <property type="match status" value="1"/>
</dbReference>
<dbReference type="Pfam" id="PF13513">
    <property type="entry name" value="HEAT_EZ"/>
    <property type="match status" value="1"/>
</dbReference>
<feature type="domain" description="Splicing factor 3B subunit 1" evidence="9">
    <location>
        <begin position="182"/>
        <end position="275"/>
    </location>
</feature>
<sequence length="1429" mass="159561">MSPPGSPRQRLVDSYTAPKEILQEFADLAEEEDVDPFAETASKRQIAARQSDYHNRRFDRVAVDSADAFQSAQDGKEVEGGYKDAMRLSRLEQEEQRVKRAIQEKERREREEGKMKMDLDKTPPAAELDDVARELAAAKELAMAGKEGTKRKRRWDAEPTDENADPSSTGEWSKEALDASAPKKRRSRWDATPAEAGGETPSATKRSRWDQTPMAANGGVEIPMTPIIMNAPGFMQEDKHNRYLTDEELDAVLPATGYAIVSPPPRLCPLCGSSKARTRLPLQQRLVSPPDLPTEIPGVGNLAFFKAEDAQYFAKILKEEDETELSVDEMKERKIMRLLLKIKNGTPPVRKTALRQITDKAREFGAAPLFDKILPLLMERTLEDQERHLLVKVIDRVLYKLDDLVRPYVHKILVVIEPLLIDEDYYARVEGREIISNLSKAAGLAHMISTMRPDIDHADEYVRNTTARAFSVVASALGIPSLLPFLKAVCGSKKSWQARHTGIRIVQQIAIMMGCAVLPHLRNLVDCIAKGLSDEQQKVRTMTALGLAALAEAAAPYGIESFDNVLKPLWTGIRLHRGKGLAAFLKAIGFIIPLMDPEYASYYTKEVTVILIREFQTSDEEMKKIVLKVVKQCAATEGVTPSYIKHDILPDFFKAFWVRRMALDRRNYRQVVETTVELAEKAGVAEIVGRVVNELKDEAEPYRKMVMETITKVVEKLGASDIDERLEVRLVDGIIYSFQEQTTEDQVMLDGFGTIVNALGIRTKPYLTQIVSTILWRLNNKSAKVRQQAADLTTRLAIVIKQCGEDQLLSKLGLVLFEQLGEEYPDTLGSIIAALGAVANTVGMTSMNPPVKDLLPRMTPILRNRHEKVQEASINLIGRIADRGAEFVPAREWMRICFELLDLLKAHKKGIRRAAVNSFGYIAKSLGPQDVLSVLLTNLRVQERQSRVCSTVAIAIVAETCGPFTCIPAILNEYRTAELNVRTGCLKALSFVFEYVGPQSAYYCDSVVTMLEDALTDRDLVHRQTASTIVKHLALGVAGLGCEDSMLHLMNLVWPNCFETSPHVIGAVMDAIEAMRVTLGPGILLSYVLQGLFHPARKVREVYWRIYNALYLGAADALVPFYPDLDTLCRRRLWAQRGRLPPLFKPSVQLYLVPTWRKMKLSAAFGLISDLRAAIRVATLPTLKAVFKEPSLVLRPASLSRIFMAAVWGAFAAPTDEGARPAKLKLIPHATGAVLDIGAGLGHSIGYFDRTAVTAYIALEPNTLMHDAIRARATAAGFREEDGTLLILRGCGAEDPTTIRAQLDGAGLQVDTMLSIMTLCSIPDPQQTLTRLVREVLAPGGRLLFYEHVLSPRADVAWWQRFWTPLWRLAFDGCCLDRPTHLWIAAMEDEDPGGERINMWEQCEVWGKDGEPEEHLFWHRVGKFVKHSG</sequence>
<dbReference type="OrthoDB" id="438939at2759"/>
<dbReference type="FunFam" id="1.25.10.10:FF:000329">
    <property type="entry name" value="Splicing factor 3b, subunit 1"/>
    <property type="match status" value="1"/>
</dbReference>
<proteinExistence type="inferred from homology"/>
<keyword evidence="5" id="KW-0677">Repeat</keyword>
<dbReference type="Gene3D" id="1.25.10.10">
    <property type="entry name" value="Leucine-rich Repeat Variant"/>
    <property type="match status" value="3"/>
</dbReference>
<dbReference type="EMBL" id="JACAZI010000007">
    <property type="protein sequence ID" value="KAF7356745.1"/>
    <property type="molecule type" value="Genomic_DNA"/>
</dbReference>